<keyword evidence="1" id="KW-0472">Membrane</keyword>
<evidence type="ECO:0000256" key="1">
    <source>
        <dbReference type="SAM" id="Phobius"/>
    </source>
</evidence>
<reference evidence="2" key="1">
    <citation type="submission" date="2019-08" db="EMBL/GenBank/DDBJ databases">
        <authorList>
            <person name="Kucharzyk K."/>
            <person name="Murdoch R.W."/>
            <person name="Higgins S."/>
            <person name="Loffler F."/>
        </authorList>
    </citation>
    <scope>NUCLEOTIDE SEQUENCE</scope>
</reference>
<sequence length="105" mass="11947">MTLLITAFAAIICTILWYKNAPKNEMKIGILCWMYWGASIMWLVDAIFEYAELKAEYFTPNPADMLNDFYLGLSVVALGLIIWLVILLVKDPKGVVKAALFQKKQ</sequence>
<keyword evidence="1" id="KW-0812">Transmembrane</keyword>
<feature type="transmembrane region" description="Helical" evidence="1">
    <location>
        <begin position="68"/>
        <end position="89"/>
    </location>
</feature>
<dbReference type="EMBL" id="VSSQ01002043">
    <property type="protein sequence ID" value="MPM12946.1"/>
    <property type="molecule type" value="Genomic_DNA"/>
</dbReference>
<protein>
    <submittedName>
        <fullName evidence="2">Uncharacterized protein</fullName>
    </submittedName>
</protein>
<name>A0A644X9S5_9ZZZZ</name>
<proteinExistence type="predicted"/>
<keyword evidence="1" id="KW-1133">Transmembrane helix</keyword>
<organism evidence="2">
    <name type="scientific">bioreactor metagenome</name>
    <dbReference type="NCBI Taxonomy" id="1076179"/>
    <lineage>
        <taxon>unclassified sequences</taxon>
        <taxon>metagenomes</taxon>
        <taxon>ecological metagenomes</taxon>
    </lineage>
</organism>
<feature type="transmembrane region" description="Helical" evidence="1">
    <location>
        <begin position="28"/>
        <end position="48"/>
    </location>
</feature>
<evidence type="ECO:0000313" key="2">
    <source>
        <dbReference type="EMBL" id="MPM12946.1"/>
    </source>
</evidence>
<accession>A0A644X9S5</accession>
<dbReference type="AlphaFoldDB" id="A0A644X9S5"/>
<comment type="caution">
    <text evidence="2">The sequence shown here is derived from an EMBL/GenBank/DDBJ whole genome shotgun (WGS) entry which is preliminary data.</text>
</comment>
<gene>
    <name evidence="2" type="ORF">SDC9_59301</name>
</gene>